<sequence>MKPKILILGTFHFSSQLDVVNTDFSPKDRQQEILDLIKSLKEFKPTKVAVEALKDNDKDLKGSYQDYLNDSFHLTNNEIHQVGFRLAKQLNHEKVYPVDWMGDSGTSIGDALEYAEKHQPDLHDLIMNQCIPRLEKFHSHIDRPIKQVLKDINIEEVNQINKELYLHVARVGRGTDYVGADYVKWWYQRNLIIFSNIAELAESNEDRILLLIGSGHVYIVKQFLEDSGLFDVEEAVDYL</sequence>
<dbReference type="Proteomes" id="UP000297975">
    <property type="component" value="Unassembled WGS sequence"/>
</dbReference>
<comment type="caution">
    <text evidence="1">The sequence shown here is derived from an EMBL/GenBank/DDBJ whole genome shotgun (WGS) entry which is preliminary data.</text>
</comment>
<dbReference type="AlphaFoldDB" id="A0A4Y8INA2"/>
<name>A0A4Y8INA2_9BACI</name>
<dbReference type="RefSeq" id="WP_134339980.1">
    <property type="nucleotide sequence ID" value="NZ_SOPW01000007.1"/>
</dbReference>
<dbReference type="EMBL" id="SOPW01000007">
    <property type="protein sequence ID" value="TFB21835.1"/>
    <property type="molecule type" value="Genomic_DNA"/>
</dbReference>
<keyword evidence="2" id="KW-1185">Reference proteome</keyword>
<gene>
    <name evidence="1" type="ORF">E3U55_08415</name>
</gene>
<organism evidence="1 2">
    <name type="scientific">Filobacillus milosensis</name>
    <dbReference type="NCBI Taxonomy" id="94137"/>
    <lineage>
        <taxon>Bacteria</taxon>
        <taxon>Bacillati</taxon>
        <taxon>Bacillota</taxon>
        <taxon>Bacilli</taxon>
        <taxon>Bacillales</taxon>
        <taxon>Bacillaceae</taxon>
        <taxon>Filobacillus</taxon>
    </lineage>
</organism>
<reference evidence="1 2" key="1">
    <citation type="submission" date="2019-03" db="EMBL/GenBank/DDBJ databases">
        <authorList>
            <person name="He R.-H."/>
        </authorList>
    </citation>
    <scope>NUCLEOTIDE SEQUENCE [LARGE SCALE GENOMIC DNA]</scope>
    <source>
        <strain evidence="2">SH 714</strain>
    </source>
</reference>
<dbReference type="Pfam" id="PF18950">
    <property type="entry name" value="DUF5694"/>
    <property type="match status" value="1"/>
</dbReference>
<dbReference type="InterPro" id="IPR043749">
    <property type="entry name" value="DUF5694"/>
</dbReference>
<dbReference type="OrthoDB" id="2080342at2"/>
<evidence type="ECO:0000313" key="1">
    <source>
        <dbReference type="EMBL" id="TFB21835.1"/>
    </source>
</evidence>
<protein>
    <submittedName>
        <fullName evidence="1">Uncharacterized protein</fullName>
    </submittedName>
</protein>
<accession>A0A4Y8INA2</accession>
<proteinExistence type="predicted"/>
<evidence type="ECO:0000313" key="2">
    <source>
        <dbReference type="Proteomes" id="UP000297975"/>
    </source>
</evidence>